<evidence type="ECO:0000256" key="1">
    <source>
        <dbReference type="ARBA" id="ARBA00009299"/>
    </source>
</evidence>
<dbReference type="RefSeq" id="WP_191758883.1">
    <property type="nucleotide sequence ID" value="NZ_VJXY01000019.1"/>
</dbReference>
<evidence type="ECO:0000313" key="5">
    <source>
        <dbReference type="EMBL" id="MBD6617663.1"/>
    </source>
</evidence>
<proteinExistence type="inferred from homology"/>
<dbReference type="EMBL" id="VJXY01000019">
    <property type="protein sequence ID" value="MBD6617663.1"/>
    <property type="molecule type" value="Genomic_DNA"/>
</dbReference>
<reference evidence="5" key="1">
    <citation type="submission" date="2019-07" db="EMBL/GenBank/DDBJ databases">
        <title>Toxilogical consequences of a new and cryptic species of cyanobacteria (Komarekiella delphini-convector) recovered from the epidermis of a bottlenose dolphin and 1500 ft. in the air.</title>
        <authorList>
            <person name="Brown A.O."/>
            <person name="Dvorak P."/>
            <person name="Villanueva C.D."/>
            <person name="Foss A.J."/>
            <person name="Garvey A.D."/>
            <person name="Gibson Q.A."/>
            <person name="Johansen J.R."/>
            <person name="Casamatta D.A."/>
        </authorList>
    </citation>
    <scope>NUCLEOTIDE SEQUENCE</scope>
    <source>
        <strain evidence="5">SJRDD-AB1</strain>
    </source>
</reference>
<evidence type="ECO:0000256" key="4">
    <source>
        <dbReference type="ARBA" id="ARBA00023239"/>
    </source>
</evidence>
<dbReference type="InterPro" id="IPR014951">
    <property type="entry name" value="DUF1822"/>
</dbReference>
<protein>
    <submittedName>
        <fullName evidence="5">DUF1822 family protein</fullName>
    </submittedName>
</protein>
<dbReference type="Pfam" id="PF08852">
    <property type="entry name" value="DUF1822"/>
    <property type="match status" value="1"/>
</dbReference>
<evidence type="ECO:0000256" key="3">
    <source>
        <dbReference type="ARBA" id="ARBA00022738"/>
    </source>
</evidence>
<dbReference type="AlphaFoldDB" id="A0AA40SYK0"/>
<dbReference type="GO" id="GO:0030089">
    <property type="term" value="C:phycobilisome"/>
    <property type="evidence" value="ECO:0007669"/>
    <property type="project" value="UniProtKB-KW"/>
</dbReference>
<evidence type="ECO:0000313" key="6">
    <source>
        <dbReference type="Proteomes" id="UP001165986"/>
    </source>
</evidence>
<keyword evidence="2" id="KW-0042">Antenna complex</keyword>
<evidence type="ECO:0000256" key="2">
    <source>
        <dbReference type="ARBA" id="ARBA00022549"/>
    </source>
</evidence>
<keyword evidence="3" id="KW-0605">Phycobilisome</keyword>
<dbReference type="InterPro" id="IPR016024">
    <property type="entry name" value="ARM-type_fold"/>
</dbReference>
<dbReference type="InterPro" id="IPR011989">
    <property type="entry name" value="ARM-like"/>
</dbReference>
<dbReference type="Gene3D" id="1.25.10.10">
    <property type="entry name" value="Leucine-rich Repeat Variant"/>
    <property type="match status" value="1"/>
</dbReference>
<accession>A0AA40SYK0</accession>
<sequence length="489" mass="54646">MSNILSALTTLYPNQVWLELSPQELEQTGSSQQEYSYDVARWTAFKNRLTLDAFLAWLKAESGVEDQPEVWPSRDDLSSFWEVVNGTAIQLGETRIILIPNEGMDINEYEVPAEWVDIPQWAADYYLAVQVNPDDCWLRVWGYATHKKLKQAGQYNSISRTYSLKRGELIEELNVMWVARELGSDHKAAIKPLPTLSPTQAHRLLEQLSQKTPYSPRLEVPFAIWGSLLASDEWRQTLYNRRVANPYVQVVSHAAAPSKKPVELRQWLRHIVESGRNLVEDGWQTFEDIFASPEPIPIRGQKEVERTSPNVIASVIRLLQPNQPEEIRYQAAGVLGEIGAGNPDAIKALTELLQAARDEETRWQAALSLGKVDPGNPQAGIKKARLIDLGMQLGGNTVALVVAIMPKADERIGVFLQVQPCSGGKLPPGLKLTVLTEFGETLQEVTARSNAQSRGKDKLLQLCFSLPPGTRFCIRVTGDNASVTENFVT</sequence>
<name>A0AA40SYK0_9NOST</name>
<gene>
    <name evidence="5" type="ORF">FNW02_17970</name>
</gene>
<dbReference type="Proteomes" id="UP001165986">
    <property type="component" value="Unassembled WGS sequence"/>
</dbReference>
<comment type="similarity">
    <text evidence="1">Belongs to the CpcE/RpcE/PecE family.</text>
</comment>
<comment type="caution">
    <text evidence="5">The sequence shown here is derived from an EMBL/GenBank/DDBJ whole genome shotgun (WGS) entry which is preliminary data.</text>
</comment>
<organism evidence="5 6">
    <name type="scientific">Komarekiella delphini-convector SJRDD-AB1</name>
    <dbReference type="NCBI Taxonomy" id="2593771"/>
    <lineage>
        <taxon>Bacteria</taxon>
        <taxon>Bacillati</taxon>
        <taxon>Cyanobacteriota</taxon>
        <taxon>Cyanophyceae</taxon>
        <taxon>Nostocales</taxon>
        <taxon>Nostocaceae</taxon>
        <taxon>Komarekiella</taxon>
        <taxon>Komarekiella delphini-convector</taxon>
    </lineage>
</organism>
<dbReference type="GO" id="GO:0016829">
    <property type="term" value="F:lyase activity"/>
    <property type="evidence" value="ECO:0007669"/>
    <property type="project" value="UniProtKB-KW"/>
</dbReference>
<dbReference type="SUPFAM" id="SSF48371">
    <property type="entry name" value="ARM repeat"/>
    <property type="match status" value="1"/>
</dbReference>
<keyword evidence="4" id="KW-0456">Lyase</keyword>
<keyword evidence="6" id="KW-1185">Reference proteome</keyword>